<gene>
    <name evidence="8" type="ORF">DLAC_06140</name>
</gene>
<dbReference type="AlphaFoldDB" id="A0A151ZHI6"/>
<organism evidence="8 9">
    <name type="scientific">Tieghemostelium lacteum</name>
    <name type="common">Slime mold</name>
    <name type="synonym">Dictyostelium lacteum</name>
    <dbReference type="NCBI Taxonomy" id="361077"/>
    <lineage>
        <taxon>Eukaryota</taxon>
        <taxon>Amoebozoa</taxon>
        <taxon>Evosea</taxon>
        <taxon>Eumycetozoa</taxon>
        <taxon>Dictyostelia</taxon>
        <taxon>Dictyosteliales</taxon>
        <taxon>Raperosteliaceae</taxon>
        <taxon>Tieghemostelium</taxon>
    </lineage>
</organism>
<dbReference type="Gene3D" id="1.10.150.900">
    <property type="match status" value="1"/>
</dbReference>
<dbReference type="GO" id="GO:0005576">
    <property type="term" value="C:extracellular region"/>
    <property type="evidence" value="ECO:0007669"/>
    <property type="project" value="UniProtKB-ARBA"/>
</dbReference>
<dbReference type="FunFam" id="3.40.630.10:FF:000027">
    <property type="entry name" value="N-fatty-acyl-amino acid synthase/hydrolase PM20D1"/>
    <property type="match status" value="1"/>
</dbReference>
<dbReference type="PANTHER" id="PTHR45962:SF2">
    <property type="entry name" value="CARBOXYPEPTIDASE S-LIKE 2-RELATED"/>
    <property type="match status" value="1"/>
</dbReference>
<feature type="domain" description="Peptidase M20 dimerisation" evidence="7">
    <location>
        <begin position="262"/>
        <end position="402"/>
    </location>
</feature>
<dbReference type="GO" id="GO:0006508">
    <property type="term" value="P:proteolysis"/>
    <property type="evidence" value="ECO:0007669"/>
    <property type="project" value="UniProtKB-KW"/>
</dbReference>
<dbReference type="FunFam" id="1.10.150.900:FF:000003">
    <property type="entry name" value="N-fatty-acyl-amino acid synthase/hydrolase PM20D1"/>
    <property type="match status" value="1"/>
</dbReference>
<dbReference type="GO" id="GO:0016810">
    <property type="term" value="F:hydrolase activity, acting on carbon-nitrogen (but not peptide) bonds"/>
    <property type="evidence" value="ECO:0007669"/>
    <property type="project" value="UniProtKB-ARBA"/>
</dbReference>
<sequence length="509" mass="58012">MAKSEKPSTSVFFKKLLKNVLLCTLFIMVYNTITFTSKQPVVEVLPEGHVDSYTSLEDHELAARLGKAITFKTISYSEITDQHLYSEIRNQTLGELSKFHRYLLDTFPLVNKYLKLEYIGDYSLLYEWKGTDPNKKPILLMGHQDVVPIEKLESWQYDPFEGRVADGYIWGRGTMDDKQSVFGILEVIEDLLRQHYKPQRSFYFAFGHDEEVGGGSGAKYIGEHLHKRGIQFEYILDEGLPIMLPPVFPGVTKAIANIGVCEKGAFNLELYVDVTGGHSSMPPRETAIGILSKALSKIESNPVTPQTTHSRRIIDFLGREASLPYRFVFSNLWLFEPLIVRIFSNKPTLDALQRTTTAITIVQGGQKPNVLPYHASAIVNFRVAPGDTTESVMNHIRSVIQDDRVKLREQSLSLDPSPISPTESKSFKLLQSTILQEFPDTIVSASLMIANTDTRWFWPLTENIFRFCPLILENSDLSRFHGINERISIKNYKQIIDFYYHLIKNSDNL</sequence>
<dbReference type="CDD" id="cd05674">
    <property type="entry name" value="M20_yscS"/>
    <property type="match status" value="1"/>
</dbReference>
<evidence type="ECO:0000256" key="5">
    <source>
        <dbReference type="ARBA" id="ARBA00022801"/>
    </source>
</evidence>
<dbReference type="PROSITE" id="PS00758">
    <property type="entry name" value="ARGE_DAPE_CPG2_1"/>
    <property type="match status" value="1"/>
</dbReference>
<accession>A0A151ZHI6</accession>
<dbReference type="InterPro" id="IPR011650">
    <property type="entry name" value="Peptidase_M20_dimer"/>
</dbReference>
<dbReference type="Gene3D" id="3.30.70.360">
    <property type="match status" value="1"/>
</dbReference>
<evidence type="ECO:0000256" key="6">
    <source>
        <dbReference type="ARBA" id="ARBA00022833"/>
    </source>
</evidence>
<dbReference type="GO" id="GO:0008233">
    <property type="term" value="F:peptidase activity"/>
    <property type="evidence" value="ECO:0007669"/>
    <property type="project" value="UniProtKB-KW"/>
</dbReference>
<protein>
    <submittedName>
        <fullName evidence="8">Peptidase M20 family protein</fullName>
    </submittedName>
</protein>
<evidence type="ECO:0000259" key="7">
    <source>
        <dbReference type="Pfam" id="PF07687"/>
    </source>
</evidence>
<dbReference type="InParanoid" id="A0A151ZHI6"/>
<dbReference type="GO" id="GO:0006520">
    <property type="term" value="P:amino acid metabolic process"/>
    <property type="evidence" value="ECO:0007669"/>
    <property type="project" value="UniProtKB-ARBA"/>
</dbReference>
<dbReference type="InterPro" id="IPR047177">
    <property type="entry name" value="Pept_M20A"/>
</dbReference>
<dbReference type="GO" id="GO:1990845">
    <property type="term" value="P:adaptive thermogenesis"/>
    <property type="evidence" value="ECO:0007669"/>
    <property type="project" value="UniProtKB-ARBA"/>
</dbReference>
<dbReference type="PANTHER" id="PTHR45962">
    <property type="entry name" value="N-FATTY-ACYL-AMINO ACID SYNTHASE/HYDROLASE PM20D1"/>
    <property type="match status" value="1"/>
</dbReference>
<dbReference type="Pfam" id="PF01546">
    <property type="entry name" value="Peptidase_M20"/>
    <property type="match status" value="1"/>
</dbReference>
<dbReference type="SUPFAM" id="SSF53187">
    <property type="entry name" value="Zn-dependent exopeptidases"/>
    <property type="match status" value="1"/>
</dbReference>
<dbReference type="GO" id="GO:0043604">
    <property type="term" value="P:amide biosynthetic process"/>
    <property type="evidence" value="ECO:0007669"/>
    <property type="project" value="UniProtKB-ARBA"/>
</dbReference>
<keyword evidence="3" id="KW-0645">Protease</keyword>
<dbReference type="OrthoDB" id="3064516at2759"/>
<dbReference type="Pfam" id="PF07687">
    <property type="entry name" value="M20_dimer"/>
    <property type="match status" value="1"/>
</dbReference>
<evidence type="ECO:0000256" key="1">
    <source>
        <dbReference type="ARBA" id="ARBA00001947"/>
    </source>
</evidence>
<comment type="caution">
    <text evidence="8">The sequence shown here is derived from an EMBL/GenBank/DDBJ whole genome shotgun (WGS) entry which is preliminary data.</text>
</comment>
<evidence type="ECO:0000313" key="8">
    <source>
        <dbReference type="EMBL" id="KYQ93448.1"/>
    </source>
</evidence>
<dbReference type="Proteomes" id="UP000076078">
    <property type="component" value="Unassembled WGS sequence"/>
</dbReference>
<dbReference type="SUPFAM" id="SSF55031">
    <property type="entry name" value="Bacterial exopeptidase dimerisation domain"/>
    <property type="match status" value="1"/>
</dbReference>
<dbReference type="OMA" id="DWTHHPF"/>
<dbReference type="InterPro" id="IPR036264">
    <property type="entry name" value="Bact_exopeptidase_dim_dom"/>
</dbReference>
<dbReference type="Gene3D" id="3.40.630.10">
    <property type="entry name" value="Zn peptidases"/>
    <property type="match status" value="1"/>
</dbReference>
<keyword evidence="6" id="KW-0862">Zinc</keyword>
<dbReference type="GO" id="GO:0043605">
    <property type="term" value="P:amide catabolic process"/>
    <property type="evidence" value="ECO:0007669"/>
    <property type="project" value="UniProtKB-ARBA"/>
</dbReference>
<dbReference type="GO" id="GO:0046872">
    <property type="term" value="F:metal ion binding"/>
    <property type="evidence" value="ECO:0007669"/>
    <property type="project" value="UniProtKB-KW"/>
</dbReference>
<dbReference type="InterPro" id="IPR002933">
    <property type="entry name" value="Peptidase_M20"/>
</dbReference>
<keyword evidence="9" id="KW-1185">Reference proteome</keyword>
<dbReference type="EMBL" id="LODT01000028">
    <property type="protein sequence ID" value="KYQ93448.1"/>
    <property type="molecule type" value="Genomic_DNA"/>
</dbReference>
<name>A0A151ZHI6_TIELA</name>
<evidence type="ECO:0000256" key="2">
    <source>
        <dbReference type="ARBA" id="ARBA00006247"/>
    </source>
</evidence>
<evidence type="ECO:0000313" key="9">
    <source>
        <dbReference type="Proteomes" id="UP000076078"/>
    </source>
</evidence>
<dbReference type="STRING" id="361077.A0A151ZHI6"/>
<keyword evidence="4" id="KW-0479">Metal-binding</keyword>
<reference evidence="8 9" key="1">
    <citation type="submission" date="2015-12" db="EMBL/GenBank/DDBJ databases">
        <title>Dictyostelia acquired genes for synthesis and detection of signals that induce cell-type specialization by lateral gene transfer from prokaryotes.</title>
        <authorList>
            <person name="Gloeckner G."/>
            <person name="Schaap P."/>
        </authorList>
    </citation>
    <scope>NUCLEOTIDE SEQUENCE [LARGE SCALE GENOMIC DNA]</scope>
    <source>
        <strain evidence="8 9">TK</strain>
    </source>
</reference>
<evidence type="ECO:0000256" key="3">
    <source>
        <dbReference type="ARBA" id="ARBA00022670"/>
    </source>
</evidence>
<comment type="cofactor">
    <cofactor evidence="1">
        <name>Zn(2+)</name>
        <dbReference type="ChEBI" id="CHEBI:29105"/>
    </cofactor>
</comment>
<proteinExistence type="inferred from homology"/>
<keyword evidence="5" id="KW-0378">Hydrolase</keyword>
<dbReference type="GO" id="GO:0006629">
    <property type="term" value="P:lipid metabolic process"/>
    <property type="evidence" value="ECO:0007669"/>
    <property type="project" value="UniProtKB-ARBA"/>
</dbReference>
<dbReference type="InterPro" id="IPR001261">
    <property type="entry name" value="ArgE/DapE_CS"/>
</dbReference>
<comment type="similarity">
    <text evidence="2">Belongs to the peptidase M20A family.</text>
</comment>
<evidence type="ECO:0000256" key="4">
    <source>
        <dbReference type="ARBA" id="ARBA00022723"/>
    </source>
</evidence>